<keyword evidence="3" id="KW-1185">Reference proteome</keyword>
<feature type="region of interest" description="Disordered" evidence="1">
    <location>
        <begin position="1"/>
        <end position="26"/>
    </location>
</feature>
<dbReference type="Proteomes" id="UP000499080">
    <property type="component" value="Unassembled WGS sequence"/>
</dbReference>
<organism evidence="2 3">
    <name type="scientific">Araneus ventricosus</name>
    <name type="common">Orbweaver spider</name>
    <name type="synonym">Epeira ventricosa</name>
    <dbReference type="NCBI Taxonomy" id="182803"/>
    <lineage>
        <taxon>Eukaryota</taxon>
        <taxon>Metazoa</taxon>
        <taxon>Ecdysozoa</taxon>
        <taxon>Arthropoda</taxon>
        <taxon>Chelicerata</taxon>
        <taxon>Arachnida</taxon>
        <taxon>Araneae</taxon>
        <taxon>Araneomorphae</taxon>
        <taxon>Entelegynae</taxon>
        <taxon>Araneoidea</taxon>
        <taxon>Araneidae</taxon>
        <taxon>Araneus</taxon>
    </lineage>
</organism>
<proteinExistence type="predicted"/>
<comment type="caution">
    <text evidence="2">The sequence shown here is derived from an EMBL/GenBank/DDBJ whole genome shotgun (WGS) entry which is preliminary data.</text>
</comment>
<dbReference type="EMBL" id="BGPR01009290">
    <property type="protein sequence ID" value="GBN39112.1"/>
    <property type="molecule type" value="Genomic_DNA"/>
</dbReference>
<sequence>MQTREKEKKDKMIQKKKQHNENEGYRLHMLQSYTTESSQQHEARNEASRVCWWLLQMSHFACTEEDDGWRNSLPLYKDMG</sequence>
<evidence type="ECO:0000313" key="2">
    <source>
        <dbReference type="EMBL" id="GBN39112.1"/>
    </source>
</evidence>
<reference evidence="2 3" key="1">
    <citation type="journal article" date="2019" name="Sci. Rep.">
        <title>Orb-weaving spider Araneus ventricosus genome elucidates the spidroin gene catalogue.</title>
        <authorList>
            <person name="Kono N."/>
            <person name="Nakamura H."/>
            <person name="Ohtoshi R."/>
            <person name="Moran D.A.P."/>
            <person name="Shinohara A."/>
            <person name="Yoshida Y."/>
            <person name="Fujiwara M."/>
            <person name="Mori M."/>
            <person name="Tomita M."/>
            <person name="Arakawa K."/>
        </authorList>
    </citation>
    <scope>NUCLEOTIDE SEQUENCE [LARGE SCALE GENOMIC DNA]</scope>
</reference>
<evidence type="ECO:0000256" key="1">
    <source>
        <dbReference type="SAM" id="MobiDB-lite"/>
    </source>
</evidence>
<protein>
    <submittedName>
        <fullName evidence="2">Uncharacterized protein</fullName>
    </submittedName>
</protein>
<dbReference type="AlphaFoldDB" id="A0A4Y2NJM3"/>
<accession>A0A4Y2NJM3</accession>
<name>A0A4Y2NJM3_ARAVE</name>
<evidence type="ECO:0000313" key="3">
    <source>
        <dbReference type="Proteomes" id="UP000499080"/>
    </source>
</evidence>
<gene>
    <name evidence="2" type="ORF">AVEN_90896_1</name>
</gene>